<dbReference type="SMART" id="SM00014">
    <property type="entry name" value="acidPPc"/>
    <property type="match status" value="1"/>
</dbReference>
<feature type="region of interest" description="Disordered" evidence="1">
    <location>
        <begin position="206"/>
        <end position="228"/>
    </location>
</feature>
<dbReference type="Pfam" id="PF01569">
    <property type="entry name" value="PAP2"/>
    <property type="match status" value="1"/>
</dbReference>
<feature type="transmembrane region" description="Helical" evidence="2">
    <location>
        <begin position="121"/>
        <end position="143"/>
    </location>
</feature>
<dbReference type="RefSeq" id="WP_361704137.1">
    <property type="nucleotide sequence ID" value="NZ_JBEZVE010000011.1"/>
</dbReference>
<dbReference type="Proteomes" id="UP001550739">
    <property type="component" value="Unassembled WGS sequence"/>
</dbReference>
<keyword evidence="2" id="KW-1133">Transmembrane helix</keyword>
<feature type="signal peptide" evidence="3">
    <location>
        <begin position="1"/>
        <end position="17"/>
    </location>
</feature>
<feature type="chain" id="PRO_5047183239" evidence="3">
    <location>
        <begin position="18"/>
        <end position="228"/>
    </location>
</feature>
<gene>
    <name evidence="5" type="ORF">AB0E89_21755</name>
</gene>
<dbReference type="InterPro" id="IPR036938">
    <property type="entry name" value="PAP2/HPO_sf"/>
</dbReference>
<evidence type="ECO:0000313" key="6">
    <source>
        <dbReference type="Proteomes" id="UP001550739"/>
    </source>
</evidence>
<organism evidence="5 6">
    <name type="scientific">Streptomyces sp. 900129855</name>
    <dbReference type="NCBI Taxonomy" id="3155129"/>
    <lineage>
        <taxon>Bacteria</taxon>
        <taxon>Bacillati</taxon>
        <taxon>Actinomycetota</taxon>
        <taxon>Actinomycetes</taxon>
        <taxon>Kitasatosporales</taxon>
        <taxon>Streptomycetaceae</taxon>
        <taxon>Streptomyces</taxon>
    </lineage>
</organism>
<keyword evidence="2" id="KW-0472">Membrane</keyword>
<evidence type="ECO:0000256" key="1">
    <source>
        <dbReference type="SAM" id="MobiDB-lite"/>
    </source>
</evidence>
<accession>A0ABV2ZKQ8</accession>
<feature type="transmembrane region" description="Helical" evidence="2">
    <location>
        <begin position="155"/>
        <end position="175"/>
    </location>
</feature>
<keyword evidence="6" id="KW-1185">Reference proteome</keyword>
<dbReference type="PANTHER" id="PTHR14969">
    <property type="entry name" value="SPHINGOSINE-1-PHOSPHATE PHOSPHOHYDROLASE"/>
    <property type="match status" value="1"/>
</dbReference>
<dbReference type="PANTHER" id="PTHR14969:SF13">
    <property type="entry name" value="AT30094P"/>
    <property type="match status" value="1"/>
</dbReference>
<dbReference type="InterPro" id="IPR000326">
    <property type="entry name" value="PAP2/HPO"/>
</dbReference>
<dbReference type="CDD" id="cd03392">
    <property type="entry name" value="PAP2_like_2"/>
    <property type="match status" value="1"/>
</dbReference>
<keyword evidence="3" id="KW-0732">Signal</keyword>
<reference evidence="5 6" key="1">
    <citation type="submission" date="2024-06" db="EMBL/GenBank/DDBJ databases">
        <title>The Natural Products Discovery Center: Release of the First 8490 Sequenced Strains for Exploring Actinobacteria Biosynthetic Diversity.</title>
        <authorList>
            <person name="Kalkreuter E."/>
            <person name="Kautsar S.A."/>
            <person name="Yang D."/>
            <person name="Bader C.D."/>
            <person name="Teijaro C.N."/>
            <person name="Fluegel L."/>
            <person name="Davis C.M."/>
            <person name="Simpson J.R."/>
            <person name="Lauterbach L."/>
            <person name="Steele A.D."/>
            <person name="Gui C."/>
            <person name="Meng S."/>
            <person name="Li G."/>
            <person name="Viehrig K."/>
            <person name="Ye F."/>
            <person name="Su P."/>
            <person name="Kiefer A.F."/>
            <person name="Nichols A."/>
            <person name="Cepeda A.J."/>
            <person name="Yan W."/>
            <person name="Fan B."/>
            <person name="Jiang Y."/>
            <person name="Adhikari A."/>
            <person name="Zheng C.-J."/>
            <person name="Schuster L."/>
            <person name="Cowan T.M."/>
            <person name="Smanski M.J."/>
            <person name="Chevrette M.G."/>
            <person name="De Carvalho L.P.S."/>
            <person name="Shen B."/>
        </authorList>
    </citation>
    <scope>NUCLEOTIDE SEQUENCE [LARGE SCALE GENOMIC DNA]</scope>
    <source>
        <strain evidence="5 6">NPDC033843</strain>
    </source>
</reference>
<dbReference type="SUPFAM" id="SSF48317">
    <property type="entry name" value="Acid phosphatase/Vanadium-dependent haloperoxidase"/>
    <property type="match status" value="1"/>
</dbReference>
<comment type="caution">
    <text evidence="5">The sequence shown here is derived from an EMBL/GenBank/DDBJ whole genome shotgun (WGS) entry which is preliminary data.</text>
</comment>
<proteinExistence type="predicted"/>
<keyword evidence="2" id="KW-0812">Transmembrane</keyword>
<evidence type="ECO:0000256" key="3">
    <source>
        <dbReference type="SAM" id="SignalP"/>
    </source>
</evidence>
<evidence type="ECO:0000256" key="2">
    <source>
        <dbReference type="SAM" id="Phobius"/>
    </source>
</evidence>
<sequence length="228" mass="23511">MALLLACVCLALFAALATVVAVREGAPLPGDRAVHAWSLAHRPPVAEALAHGVTVTGGGVWPYLIAVAAGLIAGRSPRERLWSVAVAVGVLLAGQSIRSGLMELLARARPAPADWATAASGYAFPSGHATTSALAAGLLAWAVLRRTAPAQARTVCAVAACWAVAVGLSRVYLGVHWPSDVLGGWLLAAAWLSLCAHVAARRLPGLTTRTPQEPGEEDPPRRGRSRPG</sequence>
<feature type="transmembrane region" description="Helical" evidence="2">
    <location>
        <begin position="181"/>
        <end position="200"/>
    </location>
</feature>
<feature type="domain" description="Phosphatidic acid phosphatase type 2/haloperoxidase" evidence="4">
    <location>
        <begin position="83"/>
        <end position="196"/>
    </location>
</feature>
<evidence type="ECO:0000259" key="4">
    <source>
        <dbReference type="SMART" id="SM00014"/>
    </source>
</evidence>
<name>A0ABV2ZKQ8_9ACTN</name>
<dbReference type="Gene3D" id="1.20.144.10">
    <property type="entry name" value="Phosphatidic acid phosphatase type 2/haloperoxidase"/>
    <property type="match status" value="1"/>
</dbReference>
<evidence type="ECO:0000313" key="5">
    <source>
        <dbReference type="EMBL" id="MEU3783142.1"/>
    </source>
</evidence>
<dbReference type="EMBL" id="JBEZVE010000011">
    <property type="protein sequence ID" value="MEU3783142.1"/>
    <property type="molecule type" value="Genomic_DNA"/>
</dbReference>
<feature type="transmembrane region" description="Helical" evidence="2">
    <location>
        <begin position="81"/>
        <end position="101"/>
    </location>
</feature>
<feature type="transmembrane region" description="Helical" evidence="2">
    <location>
        <begin position="49"/>
        <end position="74"/>
    </location>
</feature>
<protein>
    <submittedName>
        <fullName evidence="5">Phosphatase PAP2 family protein</fullName>
    </submittedName>
</protein>